<feature type="domain" description="ABM" evidence="1">
    <location>
        <begin position="2"/>
        <end position="90"/>
    </location>
</feature>
<accession>A0A3S0KCR0</accession>
<dbReference type="GO" id="GO:0004497">
    <property type="term" value="F:monooxygenase activity"/>
    <property type="evidence" value="ECO:0007669"/>
    <property type="project" value="UniProtKB-KW"/>
</dbReference>
<proteinExistence type="predicted"/>
<protein>
    <submittedName>
        <fullName evidence="2">Antibiotic biosynthesis monooxygenase</fullName>
    </submittedName>
</protein>
<dbReference type="InterPro" id="IPR007138">
    <property type="entry name" value="ABM_dom"/>
</dbReference>
<name>A0A3S0KCR0_9GAMM</name>
<dbReference type="Pfam" id="PF03992">
    <property type="entry name" value="ABM"/>
    <property type="match status" value="1"/>
</dbReference>
<dbReference type="Gene3D" id="3.30.70.100">
    <property type="match status" value="1"/>
</dbReference>
<reference evidence="2 3" key="1">
    <citation type="submission" date="2018-12" db="EMBL/GenBank/DDBJ databases">
        <authorList>
            <person name="Yu L."/>
        </authorList>
    </citation>
    <scope>NUCLEOTIDE SEQUENCE [LARGE SCALE GENOMIC DNA]</scope>
    <source>
        <strain evidence="2 3">HAW-EB5</strain>
    </source>
</reference>
<dbReference type="PROSITE" id="PS51725">
    <property type="entry name" value="ABM"/>
    <property type="match status" value="1"/>
</dbReference>
<dbReference type="RefSeq" id="WP_126507769.1">
    <property type="nucleotide sequence ID" value="NZ_RXNV01000015.1"/>
</dbReference>
<comment type="caution">
    <text evidence="2">The sequence shown here is derived from an EMBL/GenBank/DDBJ whole genome shotgun (WGS) entry which is preliminary data.</text>
</comment>
<evidence type="ECO:0000313" key="2">
    <source>
        <dbReference type="EMBL" id="RTR27683.1"/>
    </source>
</evidence>
<gene>
    <name evidence="2" type="ORF">EKG39_19960</name>
</gene>
<organism evidence="2 3">
    <name type="scientific">Shewanella atlantica</name>
    <dbReference type="NCBI Taxonomy" id="271099"/>
    <lineage>
        <taxon>Bacteria</taxon>
        <taxon>Pseudomonadati</taxon>
        <taxon>Pseudomonadota</taxon>
        <taxon>Gammaproteobacteria</taxon>
        <taxon>Alteromonadales</taxon>
        <taxon>Shewanellaceae</taxon>
        <taxon>Shewanella</taxon>
    </lineage>
</organism>
<evidence type="ECO:0000259" key="1">
    <source>
        <dbReference type="PROSITE" id="PS51725"/>
    </source>
</evidence>
<sequence>MIVRIGEFQAAEGQGDALHQFLISLTAYITGSKGCISYEVLSRQDEPMQFAVIERWVSIEDHRASVEHFPQDEMQAAMSLFAAAPTGRYYQA</sequence>
<evidence type="ECO:0000313" key="3">
    <source>
        <dbReference type="Proteomes" id="UP000282060"/>
    </source>
</evidence>
<keyword evidence="2" id="KW-0560">Oxidoreductase</keyword>
<dbReference type="SUPFAM" id="SSF54909">
    <property type="entry name" value="Dimeric alpha+beta barrel"/>
    <property type="match status" value="1"/>
</dbReference>
<dbReference type="EMBL" id="RXNV01000015">
    <property type="protein sequence ID" value="RTR27683.1"/>
    <property type="molecule type" value="Genomic_DNA"/>
</dbReference>
<dbReference type="InterPro" id="IPR011008">
    <property type="entry name" value="Dimeric_a/b-barrel"/>
</dbReference>
<dbReference type="AlphaFoldDB" id="A0A3S0KCR0"/>
<dbReference type="OrthoDB" id="5518280at2"/>
<dbReference type="Proteomes" id="UP000282060">
    <property type="component" value="Unassembled WGS sequence"/>
</dbReference>
<keyword evidence="2" id="KW-0503">Monooxygenase</keyword>
<keyword evidence="3" id="KW-1185">Reference proteome</keyword>